<keyword evidence="2" id="KW-0732">Signal</keyword>
<comment type="caution">
    <text evidence="3">The sequence shown here is derived from an EMBL/GenBank/DDBJ whole genome shotgun (WGS) entry which is preliminary data.</text>
</comment>
<feature type="compositionally biased region" description="Pro residues" evidence="1">
    <location>
        <begin position="279"/>
        <end position="334"/>
    </location>
</feature>
<feature type="region of interest" description="Disordered" evidence="1">
    <location>
        <begin position="241"/>
        <end position="338"/>
    </location>
</feature>
<proteinExistence type="predicted"/>
<sequence>MAGVKNAITPRSFVVSLALLFLSVCQASAELIYCEDLPVEKCAFAVSSHGLRCVLEKNTKDGGSEYNCQTSSIIAEKPKGLLESDQCIKTCGLQRLSVGFSTDALMEDETVQKLCLSDCRKKCPNINDLFTKLAEGEGIDLDSMCKDVKEKIQRHIAAQRHSKQTTAGDAQPSRARRSVTSVNKPEPNLSSYGLLNPPPGTCTVTCTPAQAEPPMQPAWAPMKSPNNLPYYRRNNPALSWGEQPAASSRAPSTAWSMAPQRSSSRKTPPTVPRATVAAPPVPAARSPPPPSSPPSPPPPSSPPSPPPPSSPPPPPPSSPPPPPPVSPPPPPPIPDIFHGLFRRRRFPPV</sequence>
<organism evidence="3 4">
    <name type="scientific">Ceratopteris richardii</name>
    <name type="common">Triangle waterfern</name>
    <dbReference type="NCBI Taxonomy" id="49495"/>
    <lineage>
        <taxon>Eukaryota</taxon>
        <taxon>Viridiplantae</taxon>
        <taxon>Streptophyta</taxon>
        <taxon>Embryophyta</taxon>
        <taxon>Tracheophyta</taxon>
        <taxon>Polypodiopsida</taxon>
        <taxon>Polypodiidae</taxon>
        <taxon>Polypodiales</taxon>
        <taxon>Pteridineae</taxon>
        <taxon>Pteridaceae</taxon>
        <taxon>Parkerioideae</taxon>
        <taxon>Ceratopteris</taxon>
    </lineage>
</organism>
<feature type="compositionally biased region" description="Polar residues" evidence="1">
    <location>
        <begin position="245"/>
        <end position="267"/>
    </location>
</feature>
<dbReference type="Pfam" id="PF06521">
    <property type="entry name" value="PAR1"/>
    <property type="match status" value="1"/>
</dbReference>
<gene>
    <name evidence="3" type="ORF">KP509_04G012900</name>
</gene>
<protein>
    <submittedName>
        <fullName evidence="3">Uncharacterized protein</fullName>
    </submittedName>
</protein>
<evidence type="ECO:0000256" key="1">
    <source>
        <dbReference type="SAM" id="MobiDB-lite"/>
    </source>
</evidence>
<evidence type="ECO:0000313" key="4">
    <source>
        <dbReference type="Proteomes" id="UP000825935"/>
    </source>
</evidence>
<feature type="region of interest" description="Disordered" evidence="1">
    <location>
        <begin position="156"/>
        <end position="197"/>
    </location>
</feature>
<dbReference type="AlphaFoldDB" id="A0A8T2V2B8"/>
<evidence type="ECO:0000313" key="3">
    <source>
        <dbReference type="EMBL" id="KAH7438389.1"/>
    </source>
</evidence>
<dbReference type="PANTHER" id="PTHR33649">
    <property type="entry name" value="PAR1 PROTEIN"/>
    <property type="match status" value="1"/>
</dbReference>
<feature type="chain" id="PRO_5035934853" evidence="2">
    <location>
        <begin position="30"/>
        <end position="349"/>
    </location>
</feature>
<feature type="compositionally biased region" description="Polar residues" evidence="1">
    <location>
        <begin position="178"/>
        <end position="193"/>
    </location>
</feature>
<dbReference type="EMBL" id="CM035409">
    <property type="protein sequence ID" value="KAH7438389.1"/>
    <property type="molecule type" value="Genomic_DNA"/>
</dbReference>
<dbReference type="OMA" id="AMSRREM"/>
<reference evidence="3" key="1">
    <citation type="submission" date="2021-08" db="EMBL/GenBank/DDBJ databases">
        <title>WGS assembly of Ceratopteris richardii.</title>
        <authorList>
            <person name="Marchant D.B."/>
            <person name="Chen G."/>
            <person name="Jenkins J."/>
            <person name="Shu S."/>
            <person name="Leebens-Mack J."/>
            <person name="Grimwood J."/>
            <person name="Schmutz J."/>
            <person name="Soltis P."/>
            <person name="Soltis D."/>
            <person name="Chen Z.-H."/>
        </authorList>
    </citation>
    <scope>NUCLEOTIDE SEQUENCE</scope>
    <source>
        <strain evidence="3">Whitten #5841</strain>
        <tissue evidence="3">Leaf</tissue>
    </source>
</reference>
<accession>A0A8T2V2B8</accession>
<dbReference type="OrthoDB" id="1975570at2759"/>
<dbReference type="InterPro" id="IPR009489">
    <property type="entry name" value="PAR1"/>
</dbReference>
<dbReference type="PANTHER" id="PTHR33649:SF2">
    <property type="entry name" value="PAR1 PROTEIN"/>
    <property type="match status" value="1"/>
</dbReference>
<dbReference type="PRINTS" id="PR01217">
    <property type="entry name" value="PRICHEXTENSN"/>
</dbReference>
<evidence type="ECO:0000256" key="2">
    <source>
        <dbReference type="SAM" id="SignalP"/>
    </source>
</evidence>
<name>A0A8T2V2B8_CERRI</name>
<keyword evidence="4" id="KW-1185">Reference proteome</keyword>
<feature type="signal peptide" evidence="2">
    <location>
        <begin position="1"/>
        <end position="29"/>
    </location>
</feature>
<dbReference type="Proteomes" id="UP000825935">
    <property type="component" value="Chromosome 4"/>
</dbReference>